<dbReference type="Proteomes" id="UP000323011">
    <property type="component" value="Unassembled WGS sequence"/>
</dbReference>
<dbReference type="EMBL" id="VLTL01000026">
    <property type="protein sequence ID" value="KAA0168789.1"/>
    <property type="molecule type" value="Genomic_DNA"/>
</dbReference>
<dbReference type="PANTHER" id="PTHR44051">
    <property type="entry name" value="GLUTATHIONE S-TRANSFERASE-RELATED"/>
    <property type="match status" value="1"/>
</dbReference>
<accession>A0A5A8DUB3</accession>
<dbReference type="PROSITE" id="PS50405">
    <property type="entry name" value="GST_CTER"/>
    <property type="match status" value="1"/>
</dbReference>
<sequence length="226" mass="24387">MAAAAGTHDIQLYSLATPNGIKIAWILEELKAAGKISGYDAHTINISAGDQFKPEFLAISPNNKIPGITDAKTGVTIFESGAILQYLADTYGAFFPADVKERAEVNAWLFWSCASLSPILGQVGHFFKYSKEDVPYAKARFSEEAARLLKVLNKQLATSGSGFVCSSGLSIADFTIAPWIERLHKGLKEGPIDWSAYPEVVKYAGMVAELEAYKTACGVTPFPKSA</sequence>
<dbReference type="InterPro" id="IPR040079">
    <property type="entry name" value="Glutathione_S-Trfase"/>
</dbReference>
<evidence type="ECO:0008006" key="12">
    <source>
        <dbReference type="Google" id="ProtNLM"/>
    </source>
</evidence>
<dbReference type="Proteomes" id="UP000324907">
    <property type="component" value="Unassembled WGS sequence"/>
</dbReference>
<evidence type="ECO:0000313" key="4">
    <source>
        <dbReference type="EMBL" id="KAA0150750.1"/>
    </source>
</evidence>
<dbReference type="EMBL" id="VLTM01000006">
    <property type="protein sequence ID" value="KAA0167211.1"/>
    <property type="molecule type" value="Genomic_DNA"/>
</dbReference>
<dbReference type="CDD" id="cd03048">
    <property type="entry name" value="GST_N_Ure2p_like"/>
    <property type="match status" value="1"/>
</dbReference>
<feature type="domain" description="GST C-terminal" evidence="3">
    <location>
        <begin position="98"/>
        <end position="226"/>
    </location>
</feature>
<evidence type="ECO:0000313" key="5">
    <source>
        <dbReference type="EMBL" id="KAA0167211.1"/>
    </source>
</evidence>
<evidence type="ECO:0000313" key="9">
    <source>
        <dbReference type="Proteomes" id="UP000323011"/>
    </source>
</evidence>
<gene>
    <name evidence="7" type="ORF">FNF27_03065</name>
    <name evidence="6" type="ORF">FNF28_02336</name>
    <name evidence="4" type="ORF">FNF29_05086</name>
    <name evidence="5" type="ORF">FNF31_01097</name>
</gene>
<dbReference type="InterPro" id="IPR036249">
    <property type="entry name" value="Thioredoxin-like_sf"/>
</dbReference>
<reference evidence="8 9" key="1">
    <citation type="submission" date="2019-07" db="EMBL/GenBank/DDBJ databases">
        <title>Genomes of Cafeteria roenbergensis.</title>
        <authorList>
            <person name="Fischer M.G."/>
            <person name="Hackl T."/>
            <person name="Roman M."/>
        </authorList>
    </citation>
    <scope>NUCLEOTIDE SEQUENCE [LARGE SCALE GENOMIC DNA]</scope>
    <source>
        <strain evidence="4 9">BVI</strain>
        <strain evidence="5 11">Cflag</strain>
        <strain evidence="7 8">E4-10P</strain>
        <strain evidence="6 10">RCC970-E3</strain>
    </source>
</reference>
<dbReference type="EMBL" id="VLTN01000032">
    <property type="protein sequence ID" value="KAA0150750.1"/>
    <property type="molecule type" value="Genomic_DNA"/>
</dbReference>
<dbReference type="AlphaFoldDB" id="A0A5A8DUB3"/>
<evidence type="ECO:0000313" key="8">
    <source>
        <dbReference type="Proteomes" id="UP000322899"/>
    </source>
</evidence>
<proteinExistence type="inferred from homology"/>
<evidence type="ECO:0000256" key="1">
    <source>
        <dbReference type="ARBA" id="ARBA00007409"/>
    </source>
</evidence>
<dbReference type="SUPFAM" id="SSF52833">
    <property type="entry name" value="Thioredoxin-like"/>
    <property type="match status" value="1"/>
</dbReference>
<dbReference type="Gene3D" id="1.20.1050.10">
    <property type="match status" value="1"/>
</dbReference>
<evidence type="ECO:0000259" key="3">
    <source>
        <dbReference type="PROSITE" id="PS50405"/>
    </source>
</evidence>
<evidence type="ECO:0000313" key="7">
    <source>
        <dbReference type="EMBL" id="KAA0175364.1"/>
    </source>
</evidence>
<dbReference type="PANTHER" id="PTHR44051:SF8">
    <property type="entry name" value="GLUTATHIONE S-TRANSFERASE GSTA"/>
    <property type="match status" value="1"/>
</dbReference>
<evidence type="ECO:0000259" key="2">
    <source>
        <dbReference type="PROSITE" id="PS50404"/>
    </source>
</evidence>
<dbReference type="Pfam" id="PF13410">
    <property type="entry name" value="GST_C_2"/>
    <property type="match status" value="1"/>
</dbReference>
<dbReference type="EMBL" id="VLTO01000014">
    <property type="protein sequence ID" value="KAA0175364.1"/>
    <property type="molecule type" value="Genomic_DNA"/>
</dbReference>
<dbReference type="SFLD" id="SFLDS00019">
    <property type="entry name" value="Glutathione_Transferase_(cytos"/>
    <property type="match status" value="1"/>
</dbReference>
<dbReference type="SUPFAM" id="SSF47616">
    <property type="entry name" value="GST C-terminal domain-like"/>
    <property type="match status" value="1"/>
</dbReference>
<dbReference type="Pfam" id="PF02798">
    <property type="entry name" value="GST_N"/>
    <property type="match status" value="1"/>
</dbReference>
<dbReference type="InterPro" id="IPR004045">
    <property type="entry name" value="Glutathione_S-Trfase_N"/>
</dbReference>
<dbReference type="OrthoDB" id="422574at2759"/>
<dbReference type="Proteomes" id="UP000325113">
    <property type="component" value="Unassembled WGS sequence"/>
</dbReference>
<feature type="domain" description="GST N-terminal" evidence="2">
    <location>
        <begin position="7"/>
        <end position="95"/>
    </location>
</feature>
<name>A0A5A8DUB3_CAFRO</name>
<protein>
    <recommendedName>
        <fullName evidence="12">Glutathione S-transferase</fullName>
    </recommendedName>
</protein>
<evidence type="ECO:0000313" key="10">
    <source>
        <dbReference type="Proteomes" id="UP000324907"/>
    </source>
</evidence>
<comment type="caution">
    <text evidence="6">The sequence shown here is derived from an EMBL/GenBank/DDBJ whole genome shotgun (WGS) entry which is preliminary data.</text>
</comment>
<dbReference type="Gene3D" id="3.40.30.10">
    <property type="entry name" value="Glutaredoxin"/>
    <property type="match status" value="1"/>
</dbReference>
<dbReference type="InterPro" id="IPR036282">
    <property type="entry name" value="Glutathione-S-Trfase_C_sf"/>
</dbReference>
<dbReference type="InterPro" id="IPR010987">
    <property type="entry name" value="Glutathione-S-Trfase_C-like"/>
</dbReference>
<dbReference type="SFLD" id="SFLDG00358">
    <property type="entry name" value="Main_(cytGST)"/>
    <property type="match status" value="1"/>
</dbReference>
<comment type="similarity">
    <text evidence="1">Belongs to the GST superfamily.</text>
</comment>
<dbReference type="Proteomes" id="UP000322899">
    <property type="component" value="Unassembled WGS sequence"/>
</dbReference>
<dbReference type="PROSITE" id="PS50404">
    <property type="entry name" value="GST_NTER"/>
    <property type="match status" value="1"/>
</dbReference>
<dbReference type="OMA" id="FPITRKW"/>
<dbReference type="SFLD" id="SFLDG01151">
    <property type="entry name" value="Main.2:_Nu-like"/>
    <property type="match status" value="1"/>
</dbReference>
<evidence type="ECO:0000313" key="6">
    <source>
        <dbReference type="EMBL" id="KAA0168789.1"/>
    </source>
</evidence>
<evidence type="ECO:0000313" key="11">
    <source>
        <dbReference type="Proteomes" id="UP000325113"/>
    </source>
</evidence>
<keyword evidence="9" id="KW-1185">Reference proteome</keyword>
<organism evidence="6 10">
    <name type="scientific">Cafeteria roenbergensis</name>
    <name type="common">Marine flagellate</name>
    <dbReference type="NCBI Taxonomy" id="33653"/>
    <lineage>
        <taxon>Eukaryota</taxon>
        <taxon>Sar</taxon>
        <taxon>Stramenopiles</taxon>
        <taxon>Bigyra</taxon>
        <taxon>Opalozoa</taxon>
        <taxon>Bicosoecida</taxon>
        <taxon>Cafeteriaceae</taxon>
        <taxon>Cafeteria</taxon>
    </lineage>
</organism>